<reference evidence="2 3" key="1">
    <citation type="submission" date="2017-11" db="EMBL/GenBank/DDBJ databases">
        <title>Molecular characterization of Burkholderia pseudomallei and closely related isolates from Vietnam.</title>
        <authorList>
            <person name="Ustinov D.V."/>
            <person name="Antonov A.S."/>
            <person name="Avdusheva E.F."/>
            <person name="Shpak I.M."/>
            <person name="Zakharova I.B."/>
            <person name="Thi L.A."/>
            <person name="Teteryatnikova N."/>
            <person name="Lopasteyskaya Y.A."/>
            <person name="Kuzyutina J.A."/>
            <person name="Ngo T.N."/>
            <person name="Victorov D.V."/>
        </authorList>
    </citation>
    <scope>NUCLEOTIDE SEQUENCE [LARGE SCALE GENOMIC DNA]</scope>
    <source>
        <strain evidence="2 3">V1512</strain>
    </source>
</reference>
<name>A0AAX0U5H5_BURPE</name>
<organism evidence="2 3">
    <name type="scientific">Burkholderia pseudomallei</name>
    <name type="common">Pseudomonas pseudomallei</name>
    <dbReference type="NCBI Taxonomy" id="28450"/>
    <lineage>
        <taxon>Bacteria</taxon>
        <taxon>Pseudomonadati</taxon>
        <taxon>Pseudomonadota</taxon>
        <taxon>Betaproteobacteria</taxon>
        <taxon>Burkholderiales</taxon>
        <taxon>Burkholderiaceae</taxon>
        <taxon>Burkholderia</taxon>
        <taxon>pseudomallei group</taxon>
    </lineage>
</organism>
<comment type="caution">
    <text evidence="2">The sequence shown here is derived from an EMBL/GenBank/DDBJ whole genome shotgun (WGS) entry which is preliminary data.</text>
</comment>
<dbReference type="EMBL" id="PHRB01000028">
    <property type="protein sequence ID" value="PJO63758.1"/>
    <property type="molecule type" value="Genomic_DNA"/>
</dbReference>
<evidence type="ECO:0000256" key="1">
    <source>
        <dbReference type="SAM" id="MobiDB-lite"/>
    </source>
</evidence>
<dbReference type="Proteomes" id="UP000231878">
    <property type="component" value="Unassembled WGS sequence"/>
</dbReference>
<sequence length="258" mass="27688">MANERANRAARLAPALQNHRTTKTKEKSMAKELNAPSQQALVTSFTIKPEDVTGTQITYRYDTMPGNQPNAYGNTVFIWQTSQVFIPVSTQPAHSQIVQNNQPNGSSIFQGLSVSSESYLVAFAVGNSVKNIVAAVFVPSTDSNQPPYDPVQAPSILVTNKGSTSVSFSYAMPAGMTPQADGDWVGLWQGQTEAVLYNMPPTWFVQLGSNSNAGNFGINLSSGNIQRGVTYTLGYFKGGYAQSNPKQTTLAASTTFVG</sequence>
<protein>
    <submittedName>
        <fullName evidence="2">Uncharacterized protein</fullName>
    </submittedName>
</protein>
<feature type="region of interest" description="Disordered" evidence="1">
    <location>
        <begin position="1"/>
        <end position="29"/>
    </location>
</feature>
<feature type="compositionally biased region" description="Low complexity" evidence="1">
    <location>
        <begin position="1"/>
        <end position="16"/>
    </location>
</feature>
<dbReference type="AlphaFoldDB" id="A0AAX0U5H5"/>
<accession>A0AAX0U5H5</accession>
<evidence type="ECO:0000313" key="3">
    <source>
        <dbReference type="Proteomes" id="UP000231878"/>
    </source>
</evidence>
<gene>
    <name evidence="2" type="ORF">CWD88_23950</name>
</gene>
<evidence type="ECO:0000313" key="2">
    <source>
        <dbReference type="EMBL" id="PJO63758.1"/>
    </source>
</evidence>
<proteinExistence type="predicted"/>